<keyword evidence="2" id="KW-1185">Reference proteome</keyword>
<accession>A0A4Y7TSJ2</accession>
<organism evidence="1 2">
    <name type="scientific">Coprinellus micaceus</name>
    <name type="common">Glistening ink-cap mushroom</name>
    <name type="synonym">Coprinus micaceus</name>
    <dbReference type="NCBI Taxonomy" id="71717"/>
    <lineage>
        <taxon>Eukaryota</taxon>
        <taxon>Fungi</taxon>
        <taxon>Dikarya</taxon>
        <taxon>Basidiomycota</taxon>
        <taxon>Agaricomycotina</taxon>
        <taxon>Agaricomycetes</taxon>
        <taxon>Agaricomycetidae</taxon>
        <taxon>Agaricales</taxon>
        <taxon>Agaricineae</taxon>
        <taxon>Psathyrellaceae</taxon>
        <taxon>Coprinellus</taxon>
    </lineage>
</organism>
<dbReference type="AlphaFoldDB" id="A0A4Y7TSJ2"/>
<evidence type="ECO:0008006" key="3">
    <source>
        <dbReference type="Google" id="ProtNLM"/>
    </source>
</evidence>
<dbReference type="EMBL" id="QPFP01000004">
    <property type="protein sequence ID" value="TEB37153.1"/>
    <property type="molecule type" value="Genomic_DNA"/>
</dbReference>
<dbReference type="OrthoDB" id="3172239at2759"/>
<comment type="caution">
    <text evidence="1">The sequence shown here is derived from an EMBL/GenBank/DDBJ whole genome shotgun (WGS) entry which is preliminary data.</text>
</comment>
<evidence type="ECO:0000313" key="1">
    <source>
        <dbReference type="EMBL" id="TEB37153.1"/>
    </source>
</evidence>
<gene>
    <name evidence="1" type="ORF">FA13DRAFT_1726279</name>
</gene>
<name>A0A4Y7TSJ2_COPMI</name>
<evidence type="ECO:0000313" key="2">
    <source>
        <dbReference type="Proteomes" id="UP000298030"/>
    </source>
</evidence>
<sequence>HPIFLFLTYSVPTVPHSSPWGSKGYHWVQAQAVHVCRYWRSASIDCADLWARLDFEQPADKTLSQVNRIRSLTIADGGIANNALCDLAVAILRSPEWAGDASILQGIDIDYSSCLYV</sequence>
<protein>
    <recommendedName>
        <fullName evidence="3">F-box domain-containing protein</fullName>
    </recommendedName>
</protein>
<dbReference type="Proteomes" id="UP000298030">
    <property type="component" value="Unassembled WGS sequence"/>
</dbReference>
<feature type="non-terminal residue" evidence="1">
    <location>
        <position position="1"/>
    </location>
</feature>
<proteinExistence type="predicted"/>
<reference evidence="1 2" key="1">
    <citation type="journal article" date="2019" name="Nat. Ecol. Evol.">
        <title>Megaphylogeny resolves global patterns of mushroom evolution.</title>
        <authorList>
            <person name="Varga T."/>
            <person name="Krizsan K."/>
            <person name="Foldi C."/>
            <person name="Dima B."/>
            <person name="Sanchez-Garcia M."/>
            <person name="Sanchez-Ramirez S."/>
            <person name="Szollosi G.J."/>
            <person name="Szarkandi J.G."/>
            <person name="Papp V."/>
            <person name="Albert L."/>
            <person name="Andreopoulos W."/>
            <person name="Angelini C."/>
            <person name="Antonin V."/>
            <person name="Barry K.W."/>
            <person name="Bougher N.L."/>
            <person name="Buchanan P."/>
            <person name="Buyck B."/>
            <person name="Bense V."/>
            <person name="Catcheside P."/>
            <person name="Chovatia M."/>
            <person name="Cooper J."/>
            <person name="Damon W."/>
            <person name="Desjardin D."/>
            <person name="Finy P."/>
            <person name="Geml J."/>
            <person name="Haridas S."/>
            <person name="Hughes K."/>
            <person name="Justo A."/>
            <person name="Karasinski D."/>
            <person name="Kautmanova I."/>
            <person name="Kiss B."/>
            <person name="Kocsube S."/>
            <person name="Kotiranta H."/>
            <person name="LaButti K.M."/>
            <person name="Lechner B.E."/>
            <person name="Liimatainen K."/>
            <person name="Lipzen A."/>
            <person name="Lukacs Z."/>
            <person name="Mihaltcheva S."/>
            <person name="Morgado L.N."/>
            <person name="Niskanen T."/>
            <person name="Noordeloos M.E."/>
            <person name="Ohm R.A."/>
            <person name="Ortiz-Santana B."/>
            <person name="Ovrebo C."/>
            <person name="Racz N."/>
            <person name="Riley R."/>
            <person name="Savchenko A."/>
            <person name="Shiryaev A."/>
            <person name="Soop K."/>
            <person name="Spirin V."/>
            <person name="Szebenyi C."/>
            <person name="Tomsovsky M."/>
            <person name="Tulloss R.E."/>
            <person name="Uehling J."/>
            <person name="Grigoriev I.V."/>
            <person name="Vagvolgyi C."/>
            <person name="Papp T."/>
            <person name="Martin F.M."/>
            <person name="Miettinen O."/>
            <person name="Hibbett D.S."/>
            <person name="Nagy L.G."/>
        </authorList>
    </citation>
    <scope>NUCLEOTIDE SEQUENCE [LARGE SCALE GENOMIC DNA]</scope>
    <source>
        <strain evidence="1 2">FP101781</strain>
    </source>
</reference>